<dbReference type="EMBL" id="NAEW01000075">
    <property type="protein sequence ID" value="OQM38879.1"/>
    <property type="molecule type" value="Genomic_DNA"/>
</dbReference>
<dbReference type="Proteomes" id="UP000192573">
    <property type="component" value="Unassembled WGS sequence"/>
</dbReference>
<reference evidence="3 4" key="1">
    <citation type="submission" date="2017-03" db="EMBL/GenBank/DDBJ databases">
        <authorList>
            <person name="Afonso C.L."/>
            <person name="Miller P.J."/>
            <person name="Scott M.A."/>
            <person name="Spackman E."/>
            <person name="Goraichik I."/>
            <person name="Dimitrov K.M."/>
            <person name="Suarez D.L."/>
            <person name="Swayne D.E."/>
        </authorList>
    </citation>
    <scope>NUCLEOTIDE SEQUENCE [LARGE SCALE GENOMIC DNA]</scope>
    <source>
        <strain evidence="3 4">ATCC 51113</strain>
    </source>
</reference>
<keyword evidence="2" id="KW-0812">Transmembrane</keyword>
<proteinExistence type="predicted"/>
<accession>A0A1V8NR34</accession>
<keyword evidence="2" id="KW-1133">Transmembrane helix</keyword>
<gene>
    <name evidence="3" type="ORF">BZK42_27860</name>
</gene>
<evidence type="ECO:0000313" key="4">
    <source>
        <dbReference type="Proteomes" id="UP000192573"/>
    </source>
</evidence>
<comment type="caution">
    <text evidence="3">The sequence shown here is derived from an EMBL/GenBank/DDBJ whole genome shotgun (WGS) entry which is preliminary data.</text>
</comment>
<name>A0A1V8NR34_CITBR</name>
<evidence type="ECO:0000256" key="1">
    <source>
        <dbReference type="SAM" id="MobiDB-lite"/>
    </source>
</evidence>
<organism evidence="3 4">
    <name type="scientific">Citrobacter braakii</name>
    <dbReference type="NCBI Taxonomy" id="57706"/>
    <lineage>
        <taxon>Bacteria</taxon>
        <taxon>Pseudomonadati</taxon>
        <taxon>Pseudomonadota</taxon>
        <taxon>Gammaproteobacteria</taxon>
        <taxon>Enterobacterales</taxon>
        <taxon>Enterobacteriaceae</taxon>
        <taxon>Citrobacter</taxon>
        <taxon>Citrobacter freundii complex</taxon>
    </lineage>
</organism>
<evidence type="ECO:0000313" key="3">
    <source>
        <dbReference type="EMBL" id="OQM38879.1"/>
    </source>
</evidence>
<keyword evidence="2" id="KW-0472">Membrane</keyword>
<dbReference type="RefSeq" id="WP_080861615.1">
    <property type="nucleotide sequence ID" value="NZ_CP077405.1"/>
</dbReference>
<protein>
    <submittedName>
        <fullName evidence="3">Uncharacterized protein</fullName>
    </submittedName>
</protein>
<feature type="region of interest" description="Disordered" evidence="1">
    <location>
        <begin position="1"/>
        <end position="28"/>
    </location>
</feature>
<sequence>MSGIHPFPVRKRLRDRNPPRTGICDDDCAGDTLTPKQEDRIRQLVREECYFRDREALIKLTAMTLLLKLAGTVMLGLLLLAFRFL</sequence>
<feature type="transmembrane region" description="Helical" evidence="2">
    <location>
        <begin position="60"/>
        <end position="82"/>
    </location>
</feature>
<evidence type="ECO:0000256" key="2">
    <source>
        <dbReference type="SAM" id="Phobius"/>
    </source>
</evidence>
<dbReference type="AlphaFoldDB" id="A0A1V8NR34"/>